<evidence type="ECO:0000256" key="4">
    <source>
        <dbReference type="ARBA" id="ARBA00023136"/>
    </source>
</evidence>
<dbReference type="KEGG" id="pswu:SY83_20730"/>
<accession>A0A172TQ21</accession>
<name>A0A172TQ21_9BACL</name>
<feature type="compositionally biased region" description="Basic and acidic residues" evidence="5">
    <location>
        <begin position="104"/>
        <end position="113"/>
    </location>
</feature>
<dbReference type="PANTHER" id="PTHR41335:SF1">
    <property type="entry name" value="MEMBRANE PROTEIN"/>
    <property type="match status" value="1"/>
</dbReference>
<feature type="transmembrane region" description="Helical" evidence="6">
    <location>
        <begin position="41"/>
        <end position="62"/>
    </location>
</feature>
<evidence type="ECO:0000256" key="3">
    <source>
        <dbReference type="ARBA" id="ARBA00022989"/>
    </source>
</evidence>
<feature type="region of interest" description="Disordered" evidence="5">
    <location>
        <begin position="83"/>
        <end position="113"/>
    </location>
</feature>
<dbReference type="Pfam" id="PF06305">
    <property type="entry name" value="LapA_dom"/>
    <property type="match status" value="1"/>
</dbReference>
<evidence type="ECO:0000256" key="6">
    <source>
        <dbReference type="SAM" id="Phobius"/>
    </source>
</evidence>
<dbReference type="RefSeq" id="WP_068611251.1">
    <property type="nucleotide sequence ID" value="NZ_CP011388.1"/>
</dbReference>
<dbReference type="PANTHER" id="PTHR41335">
    <property type="entry name" value="MEMBRANE PROTEIN-RELATED"/>
    <property type="match status" value="1"/>
</dbReference>
<sequence>MKTQWMLISVLIFALIIALFAVLNVDPVLINYAFGEAQVPLILVILGSALLGGLTVGLFGIVRQYKLQRRIRTLSADLAKVNSSAPVPQGMTPVPSADATIADKASDSKINHP</sequence>
<dbReference type="Proteomes" id="UP000076927">
    <property type="component" value="Chromosome"/>
</dbReference>
<evidence type="ECO:0000256" key="1">
    <source>
        <dbReference type="ARBA" id="ARBA00022475"/>
    </source>
</evidence>
<dbReference type="OrthoDB" id="2990728at2"/>
<keyword evidence="4 6" id="KW-0472">Membrane</keyword>
<protein>
    <recommendedName>
        <fullName evidence="7">Lipopolysaccharide assembly protein A domain-containing protein</fullName>
    </recommendedName>
</protein>
<dbReference type="InterPro" id="IPR010445">
    <property type="entry name" value="LapA_dom"/>
</dbReference>
<evidence type="ECO:0000259" key="7">
    <source>
        <dbReference type="Pfam" id="PF06305"/>
    </source>
</evidence>
<keyword evidence="1" id="KW-1003">Cell membrane</keyword>
<reference evidence="8 9" key="1">
    <citation type="submission" date="2015-01" db="EMBL/GenBank/DDBJ databases">
        <title>Paenibacillus swuensis/DY6/whole genome sequencing.</title>
        <authorList>
            <person name="Kim M.K."/>
            <person name="Srinivasan S."/>
            <person name="Lee J.-J."/>
        </authorList>
    </citation>
    <scope>NUCLEOTIDE SEQUENCE [LARGE SCALE GENOMIC DNA]</scope>
    <source>
        <strain evidence="8 9">DY6</strain>
    </source>
</reference>
<organism evidence="8 9">
    <name type="scientific">Paenibacillus swuensis</name>
    <dbReference type="NCBI Taxonomy" id="1178515"/>
    <lineage>
        <taxon>Bacteria</taxon>
        <taxon>Bacillati</taxon>
        <taxon>Bacillota</taxon>
        <taxon>Bacilli</taxon>
        <taxon>Bacillales</taxon>
        <taxon>Paenibacillaceae</taxon>
        <taxon>Paenibacillus</taxon>
    </lineage>
</organism>
<dbReference type="PATRIC" id="fig|1178515.4.peg.4198"/>
<dbReference type="AlphaFoldDB" id="A0A172TQ21"/>
<evidence type="ECO:0000256" key="2">
    <source>
        <dbReference type="ARBA" id="ARBA00022692"/>
    </source>
</evidence>
<dbReference type="EMBL" id="CP011388">
    <property type="protein sequence ID" value="ANE49082.1"/>
    <property type="molecule type" value="Genomic_DNA"/>
</dbReference>
<proteinExistence type="predicted"/>
<dbReference type="STRING" id="1178515.SY83_20730"/>
<gene>
    <name evidence="8" type="ORF">SY83_20730</name>
</gene>
<evidence type="ECO:0000313" key="9">
    <source>
        <dbReference type="Proteomes" id="UP000076927"/>
    </source>
</evidence>
<feature type="domain" description="Lipopolysaccharide assembly protein A" evidence="7">
    <location>
        <begin position="24"/>
        <end position="81"/>
    </location>
</feature>
<evidence type="ECO:0000256" key="5">
    <source>
        <dbReference type="SAM" id="MobiDB-lite"/>
    </source>
</evidence>
<evidence type="ECO:0000313" key="8">
    <source>
        <dbReference type="EMBL" id="ANE49082.1"/>
    </source>
</evidence>
<keyword evidence="2 6" id="KW-0812">Transmembrane</keyword>
<keyword evidence="3 6" id="KW-1133">Transmembrane helix</keyword>
<keyword evidence="9" id="KW-1185">Reference proteome</keyword>
<dbReference type="GO" id="GO:0005886">
    <property type="term" value="C:plasma membrane"/>
    <property type="evidence" value="ECO:0007669"/>
    <property type="project" value="InterPro"/>
</dbReference>